<sequence length="974" mass="102195">MKFSGLLYRTATRPSYAALLLSVASVRAESVIPRRDAPGFGQHASAFSTTCVSSWTTVSIVPCDTPLQWTNSGPSPVTQTATITVLSTLSGETETSTAYRTSTLTTLIPANTTVVDYTTYYTFSTIAFTTTYVTWTTATAHTVDTSYTTETEHDRTTELATLTKTLLEMDTLWSTDVVRSTSTLYTTNVTTDLVYQTHVSYSTSTKYLTDYTLETTTATEVISTMSTSLLVLTSTDVSSVLSTKEITITQIFETSRSVPVVRTSVTTLSVSGTAVTQTIEQTQTSVEFLTSTDVSSVLTTAQFNTTQTVQTSRTVPVVQTTPTTLSLSGTVVTQTVDLTQTSLELLSPTKVSSVLTSEEFSTTQTFGTSGAIPVIQTTMTTFSLSGTAVTQTVEQTRESIEFLTSTEVMSVASTQSPNAASTSVLTTVMSSATILTTHAPTPLRQTSILTELATTTKLPSTAPTSVVTFVESSDTTLTAYASTPLPDTSTLTELATTTMPPSTASASVLTSLGSSATILTTNGPAPLPQTSILTEVATTSIFELSSLTILSTTSAVNSVSTAYLTMISEGSTLTETLETTLALSPSVSQASWELLSPLSPSPSRGDVSISVSTQVLVFEQVSTQVVTSTRGGVTFTSQNLITTTATATITAATAVTASNLVRSSVITSFSSSQQESRPGSAPSATRPQISCSDVGLYPSPGAEVCGHNDCRLDFEIGAFVHWSVYPEKPPLLTELVFVNPSARATCTTTSCSTEVFNEHYATSVVNCPLPPCPSNTIDCDCNIVVGPIGLGGGRVTSVTQTGPSGYELILGPTASAAAVPTRDSCGTARCLSSFNTVLFTELVYTGAVNSTVETNEHGATVTDYFLSDLPSYFPPGDPFASCTTASILEYTPAAQAVAEQPLRKRTAIESYSRTFTWAGAPTLAGSSTYTALQRGQGTRTLTSEQIAASTPEVAPSPAGGPTTGIETTVALSPQ</sequence>
<dbReference type="Proteomes" id="UP000308549">
    <property type="component" value="Unassembled WGS sequence"/>
</dbReference>
<organism evidence="2 3">
    <name type="scientific">Salinomyces thailandicus</name>
    <dbReference type="NCBI Taxonomy" id="706561"/>
    <lineage>
        <taxon>Eukaryota</taxon>
        <taxon>Fungi</taxon>
        <taxon>Dikarya</taxon>
        <taxon>Ascomycota</taxon>
        <taxon>Pezizomycotina</taxon>
        <taxon>Dothideomycetes</taxon>
        <taxon>Dothideomycetidae</taxon>
        <taxon>Mycosphaerellales</taxon>
        <taxon>Teratosphaeriaceae</taxon>
        <taxon>Salinomyces</taxon>
    </lineage>
</organism>
<dbReference type="OrthoDB" id="3650270at2759"/>
<evidence type="ECO:0000313" key="2">
    <source>
        <dbReference type="EMBL" id="TKA26347.1"/>
    </source>
</evidence>
<reference evidence="2 3" key="1">
    <citation type="submission" date="2017-03" db="EMBL/GenBank/DDBJ databases">
        <title>Genomes of endolithic fungi from Antarctica.</title>
        <authorList>
            <person name="Coleine C."/>
            <person name="Masonjones S."/>
            <person name="Stajich J.E."/>
        </authorList>
    </citation>
    <scope>NUCLEOTIDE SEQUENCE [LARGE SCALE GENOMIC DNA]</scope>
    <source>
        <strain evidence="2 3">CCFEE 6315</strain>
    </source>
</reference>
<dbReference type="EMBL" id="NAJL01000029">
    <property type="protein sequence ID" value="TKA26347.1"/>
    <property type="molecule type" value="Genomic_DNA"/>
</dbReference>
<feature type="compositionally biased region" description="Polar residues" evidence="1">
    <location>
        <begin position="964"/>
        <end position="974"/>
    </location>
</feature>
<protein>
    <submittedName>
        <fullName evidence="2">Uncharacterized protein</fullName>
    </submittedName>
</protein>
<name>A0A4U0TVR7_9PEZI</name>
<evidence type="ECO:0000256" key="1">
    <source>
        <dbReference type="SAM" id="MobiDB-lite"/>
    </source>
</evidence>
<evidence type="ECO:0000313" key="3">
    <source>
        <dbReference type="Proteomes" id="UP000308549"/>
    </source>
</evidence>
<accession>A0A4U0TVR7</accession>
<keyword evidence="3" id="KW-1185">Reference proteome</keyword>
<comment type="caution">
    <text evidence="2">The sequence shown here is derived from an EMBL/GenBank/DDBJ whole genome shotgun (WGS) entry which is preliminary data.</text>
</comment>
<proteinExistence type="predicted"/>
<dbReference type="AlphaFoldDB" id="A0A4U0TVR7"/>
<feature type="region of interest" description="Disordered" evidence="1">
    <location>
        <begin position="948"/>
        <end position="974"/>
    </location>
</feature>
<gene>
    <name evidence="2" type="ORF">B0A50_05126</name>
</gene>